<keyword evidence="4 5" id="KW-0472">Membrane</keyword>
<name>A0ABQ6HNL1_9MICO</name>
<evidence type="ECO:0000256" key="3">
    <source>
        <dbReference type="ARBA" id="ARBA00022989"/>
    </source>
</evidence>
<dbReference type="EMBL" id="BSUJ01000001">
    <property type="protein sequence ID" value="GMA19289.1"/>
    <property type="molecule type" value="Genomic_DNA"/>
</dbReference>
<evidence type="ECO:0000256" key="4">
    <source>
        <dbReference type="ARBA" id="ARBA00023136"/>
    </source>
</evidence>
<keyword evidence="2 5" id="KW-0812">Transmembrane</keyword>
<protein>
    <recommendedName>
        <fullName evidence="6">Integral membrane bound transporter domain-containing protein</fullName>
    </recommendedName>
</protein>
<feature type="transmembrane region" description="Helical" evidence="5">
    <location>
        <begin position="43"/>
        <end position="60"/>
    </location>
</feature>
<evidence type="ECO:0000313" key="8">
    <source>
        <dbReference type="Proteomes" id="UP001157109"/>
    </source>
</evidence>
<reference evidence="8" key="1">
    <citation type="journal article" date="2019" name="Int. J. Syst. Evol. Microbiol.">
        <title>The Global Catalogue of Microorganisms (GCM) 10K type strain sequencing project: providing services to taxonomists for standard genome sequencing and annotation.</title>
        <authorList>
            <consortium name="The Broad Institute Genomics Platform"/>
            <consortium name="The Broad Institute Genome Sequencing Center for Infectious Disease"/>
            <person name="Wu L."/>
            <person name="Ma J."/>
        </authorList>
    </citation>
    <scope>NUCLEOTIDE SEQUENCE [LARGE SCALE GENOMIC DNA]</scope>
    <source>
        <strain evidence="8">NBRC 105830</strain>
    </source>
</reference>
<feature type="transmembrane region" description="Helical" evidence="5">
    <location>
        <begin position="164"/>
        <end position="187"/>
    </location>
</feature>
<feature type="transmembrane region" description="Helical" evidence="5">
    <location>
        <begin position="94"/>
        <end position="113"/>
    </location>
</feature>
<keyword evidence="8" id="KW-1185">Reference proteome</keyword>
<dbReference type="InterPro" id="IPR049453">
    <property type="entry name" value="Memb_transporter_dom"/>
</dbReference>
<proteinExistence type="predicted"/>
<evidence type="ECO:0000256" key="5">
    <source>
        <dbReference type="SAM" id="Phobius"/>
    </source>
</evidence>
<feature type="transmembrane region" description="Helical" evidence="5">
    <location>
        <begin position="66"/>
        <end position="82"/>
    </location>
</feature>
<evidence type="ECO:0000259" key="6">
    <source>
        <dbReference type="Pfam" id="PF13515"/>
    </source>
</evidence>
<sequence>MPSSEREPLLRRTADLGARALERSARLSRREAARRARVLRNKAYFIVQCALAAATSYALAKYLFRVPIPLFAPVAAMVCLGMTHGQRLRRALEITVGVAVGVFFGELLVHFFGIGVWQIALLVMLAMSTAALLGAGALIVTQAGVQGLVVALLGGMPGTAFGRWFEALIGCAVAILFASVVPSSTLLRPRAQASEIMDHLADLLSRIAQAVRDRDRPAAESVLTEARTTEEDLDKLRGYATDSVDMLRVSPFHRRRMSEMQRVQDSLEPLDRAVRNARVLIRRGTVSLQTGEEVPGSYVRAIEHLATVVAELAEWYGRGSPADDTEDVPALARADLLEIGRETAHPEPGADLSAEVIRAQIRSMLVDLLQMIGQPFREAQAAIAETAGEE</sequence>
<dbReference type="Pfam" id="PF13515">
    <property type="entry name" value="FUSC_2"/>
    <property type="match status" value="1"/>
</dbReference>
<dbReference type="Proteomes" id="UP001157109">
    <property type="component" value="Unassembled WGS sequence"/>
</dbReference>
<evidence type="ECO:0000256" key="2">
    <source>
        <dbReference type="ARBA" id="ARBA00022692"/>
    </source>
</evidence>
<feature type="domain" description="Integral membrane bound transporter" evidence="6">
    <location>
        <begin position="59"/>
        <end position="177"/>
    </location>
</feature>
<feature type="transmembrane region" description="Helical" evidence="5">
    <location>
        <begin position="119"/>
        <end position="152"/>
    </location>
</feature>
<evidence type="ECO:0000313" key="7">
    <source>
        <dbReference type="EMBL" id="GMA19289.1"/>
    </source>
</evidence>
<dbReference type="RefSeq" id="WP_241441814.1">
    <property type="nucleotide sequence ID" value="NZ_BSUJ01000001.1"/>
</dbReference>
<gene>
    <name evidence="7" type="ORF">GCM10025862_13100</name>
</gene>
<evidence type="ECO:0000256" key="1">
    <source>
        <dbReference type="ARBA" id="ARBA00004141"/>
    </source>
</evidence>
<accession>A0ABQ6HNL1</accession>
<comment type="subcellular location">
    <subcellularLocation>
        <location evidence="1">Membrane</location>
        <topology evidence="1">Multi-pass membrane protein</topology>
    </subcellularLocation>
</comment>
<organism evidence="7 8">
    <name type="scientific">Arsenicicoccus piscis</name>
    <dbReference type="NCBI Taxonomy" id="673954"/>
    <lineage>
        <taxon>Bacteria</taxon>
        <taxon>Bacillati</taxon>
        <taxon>Actinomycetota</taxon>
        <taxon>Actinomycetes</taxon>
        <taxon>Micrococcales</taxon>
        <taxon>Intrasporangiaceae</taxon>
        <taxon>Arsenicicoccus</taxon>
    </lineage>
</organism>
<comment type="caution">
    <text evidence="7">The sequence shown here is derived from an EMBL/GenBank/DDBJ whole genome shotgun (WGS) entry which is preliminary data.</text>
</comment>
<keyword evidence="3 5" id="KW-1133">Transmembrane helix</keyword>